<dbReference type="EMBL" id="MT230193">
    <property type="protein sequence ID" value="QJS03313.1"/>
    <property type="molecule type" value="Genomic_DNA"/>
</dbReference>
<accession>A0A6M4P0G0</accession>
<name>A0A6M4P0G0_ECOLX</name>
<dbReference type="GO" id="GO:0009306">
    <property type="term" value="P:protein secretion"/>
    <property type="evidence" value="ECO:0007669"/>
    <property type="project" value="InterPro"/>
</dbReference>
<evidence type="ECO:0000313" key="1">
    <source>
        <dbReference type="EMBL" id="QJS03313.1"/>
    </source>
</evidence>
<proteinExistence type="predicted"/>
<dbReference type="PROSITE" id="PS00543">
    <property type="entry name" value="HLYD_FAMILY"/>
    <property type="match status" value="1"/>
</dbReference>
<keyword evidence="1" id="KW-0614">Plasmid</keyword>
<gene>
    <name evidence="1" type="primary">cvaA_2</name>
    <name evidence="1" type="ORF">G6854_00098</name>
</gene>
<dbReference type="GO" id="GO:0016020">
    <property type="term" value="C:membrane"/>
    <property type="evidence" value="ECO:0007669"/>
    <property type="project" value="InterPro"/>
</dbReference>
<dbReference type="InterPro" id="IPR006144">
    <property type="entry name" value="Secretion_HlyD_CS"/>
</dbReference>
<reference evidence="1" key="1">
    <citation type="journal article" date="2020" name="Vet. Microbiol.">
        <title>Characterisation of plasmids harbouring extended-spectrum cephalosporin resistance genes in Escherichia coli from French rivers.</title>
        <authorList>
            <person name="Baron S."/>
            <person name="Le Devendec L."/>
            <person name="Lucas P."/>
            <person name="Larvor E."/>
            <person name="Jove T."/>
            <person name="Kempf I."/>
        </authorList>
    </citation>
    <scope>NUCLEOTIDE SEQUENCE</scope>
    <source>
        <strain evidence="1">DH5alpha</strain>
        <plasmid evidence="1">pESBL192</plasmid>
    </source>
</reference>
<protein>
    <submittedName>
        <fullName evidence="1">Colicin V secretion protein CvaA</fullName>
    </submittedName>
</protein>
<organism evidence="1">
    <name type="scientific">Escherichia coli</name>
    <dbReference type="NCBI Taxonomy" id="562"/>
    <lineage>
        <taxon>Bacteria</taxon>
        <taxon>Pseudomonadati</taxon>
        <taxon>Pseudomonadota</taxon>
        <taxon>Gammaproteobacteria</taxon>
        <taxon>Enterobacterales</taxon>
        <taxon>Enterobacteriaceae</taxon>
        <taxon>Escherichia</taxon>
    </lineage>
</organism>
<sequence>MPEKQIIRYDEKYLPLENGMKAESTLFLEKRRIYQWMLSPFYDMKHSATGPLND</sequence>
<geneLocation type="plasmid" evidence="1">
    <name>pESBL192</name>
</geneLocation>
<dbReference type="AlphaFoldDB" id="A0A6M4P0G0"/>